<dbReference type="GeneID" id="302712148"/>
<evidence type="ECO:0000313" key="3">
    <source>
        <dbReference type="Proteomes" id="UP000284853"/>
    </source>
</evidence>
<feature type="domain" description="HipA N-terminal subdomain 1" evidence="1">
    <location>
        <begin position="8"/>
        <end position="54"/>
    </location>
</feature>
<dbReference type="Pfam" id="PF13657">
    <property type="entry name" value="Couple_hipA"/>
    <property type="match status" value="1"/>
</dbReference>
<comment type="caution">
    <text evidence="2">The sequence shown here is derived from an EMBL/GenBank/DDBJ whole genome shotgun (WGS) entry which is preliminary data.</text>
</comment>
<dbReference type="InterPro" id="IPR017508">
    <property type="entry name" value="HipA_N1"/>
</dbReference>
<accession>A0ABX9PP00</accession>
<sequence>MRRAQQRLAIWMNGIPVGYWVKQKGEDRLQYSLEWTEDPQGRPLSLSLPFTPGNQVHRTSLKIVIT</sequence>
<keyword evidence="3" id="KW-1185">Reference proteome</keyword>
<dbReference type="NCBIfam" id="TIGR03071">
    <property type="entry name" value="couple_hipA"/>
    <property type="match status" value="1"/>
</dbReference>
<evidence type="ECO:0000313" key="2">
    <source>
        <dbReference type="EMBL" id="RKF66615.1"/>
    </source>
</evidence>
<organism evidence="2 3">
    <name type="scientific">Rahnella variigena</name>
    <dbReference type="NCBI Taxonomy" id="574964"/>
    <lineage>
        <taxon>Bacteria</taxon>
        <taxon>Pseudomonadati</taxon>
        <taxon>Pseudomonadota</taxon>
        <taxon>Gammaproteobacteria</taxon>
        <taxon>Enterobacterales</taxon>
        <taxon>Yersiniaceae</taxon>
        <taxon>Rahnella</taxon>
    </lineage>
</organism>
<gene>
    <name evidence="2" type="ORF">CKQ54_24890</name>
</gene>
<protein>
    <recommendedName>
        <fullName evidence="1">HipA N-terminal subdomain 1 domain-containing protein</fullName>
    </recommendedName>
</protein>
<dbReference type="RefSeq" id="WP_120163329.1">
    <property type="nucleotide sequence ID" value="NZ_NSDJ01000002.1"/>
</dbReference>
<name>A0ABX9PP00_9GAMM</name>
<reference evidence="2 3" key="1">
    <citation type="submission" date="2017-08" db="EMBL/GenBank/DDBJ databases">
        <title>Comparative genomics of bacteria isolated from necrotic lesions of AOD affected trees.</title>
        <authorList>
            <person name="Doonan J."/>
            <person name="Denman S."/>
            <person name="Mcdonald J.E."/>
        </authorList>
    </citation>
    <scope>NUCLEOTIDE SEQUENCE [LARGE SCALE GENOMIC DNA]</scope>
    <source>
        <strain evidence="2 3">CIP 105588</strain>
    </source>
</reference>
<dbReference type="Proteomes" id="UP000284853">
    <property type="component" value="Unassembled WGS sequence"/>
</dbReference>
<proteinExistence type="predicted"/>
<dbReference type="EMBL" id="NSDJ01000002">
    <property type="protein sequence ID" value="RKF66615.1"/>
    <property type="molecule type" value="Genomic_DNA"/>
</dbReference>
<evidence type="ECO:0000259" key="1">
    <source>
        <dbReference type="Pfam" id="PF13657"/>
    </source>
</evidence>